<proteinExistence type="predicted"/>
<dbReference type="AlphaFoldDB" id="A0A856MLJ3"/>
<dbReference type="KEGG" id="bsen:DP114_29075"/>
<keyword evidence="3" id="KW-1185">Reference proteome</keyword>
<sequence>MARQIQLQNVTIDEIGQPILSKGVAKARRISIEDPPDMRHGRKVCRGKQPKRRALRKSRSQRFDGYKRHHLLVGNLTEAC</sequence>
<dbReference type="RefSeq" id="WP_169265354.1">
    <property type="nucleotide sequence ID" value="NZ_CAWOXK010000001.1"/>
</dbReference>
<name>A0A856MLJ3_9CYAN</name>
<dbReference type="Proteomes" id="UP000503129">
    <property type="component" value="Chromosome"/>
</dbReference>
<reference evidence="2 3" key="1">
    <citation type="submission" date="2018-06" db="EMBL/GenBank/DDBJ databases">
        <title>Comparative genomics of Brasilonema spp. strains.</title>
        <authorList>
            <person name="Alvarenga D.O."/>
            <person name="Fiore M.F."/>
            <person name="Varani A.M."/>
        </authorList>
    </citation>
    <scope>NUCLEOTIDE SEQUENCE [LARGE SCALE GENOMIC DNA]</scope>
    <source>
        <strain evidence="2 3">CENA114</strain>
    </source>
</reference>
<feature type="region of interest" description="Disordered" evidence="1">
    <location>
        <begin position="34"/>
        <end position="61"/>
    </location>
</feature>
<accession>A0A856MLJ3</accession>
<organism evidence="2 3">
    <name type="scientific">Brasilonema sennae CENA114</name>
    <dbReference type="NCBI Taxonomy" id="415709"/>
    <lineage>
        <taxon>Bacteria</taxon>
        <taxon>Bacillati</taxon>
        <taxon>Cyanobacteriota</taxon>
        <taxon>Cyanophyceae</taxon>
        <taxon>Nostocales</taxon>
        <taxon>Scytonemataceae</taxon>
        <taxon>Brasilonema</taxon>
        <taxon>Bromeliae group (in: Brasilonema)</taxon>
    </lineage>
</organism>
<gene>
    <name evidence="2" type="ORF">DP114_29075</name>
</gene>
<dbReference type="EMBL" id="CP030118">
    <property type="protein sequence ID" value="QDL11412.1"/>
    <property type="molecule type" value="Genomic_DNA"/>
</dbReference>
<evidence type="ECO:0000313" key="3">
    <source>
        <dbReference type="Proteomes" id="UP000503129"/>
    </source>
</evidence>
<protein>
    <submittedName>
        <fullName evidence="2">Uncharacterized protein</fullName>
    </submittedName>
</protein>
<evidence type="ECO:0000256" key="1">
    <source>
        <dbReference type="SAM" id="MobiDB-lite"/>
    </source>
</evidence>
<evidence type="ECO:0000313" key="2">
    <source>
        <dbReference type="EMBL" id="QDL11412.1"/>
    </source>
</evidence>
<feature type="compositionally biased region" description="Basic residues" evidence="1">
    <location>
        <begin position="40"/>
        <end position="60"/>
    </location>
</feature>